<feature type="non-terminal residue" evidence="2">
    <location>
        <position position="1"/>
    </location>
</feature>
<evidence type="ECO:0000256" key="1">
    <source>
        <dbReference type="SAM" id="MobiDB-lite"/>
    </source>
</evidence>
<feature type="region of interest" description="Disordered" evidence="1">
    <location>
        <begin position="57"/>
        <end position="78"/>
    </location>
</feature>
<feature type="compositionally biased region" description="Polar residues" evidence="1">
    <location>
        <begin position="68"/>
        <end position="78"/>
    </location>
</feature>
<proteinExistence type="predicted"/>
<comment type="caution">
    <text evidence="2">The sequence shown here is derived from an EMBL/GenBank/DDBJ whole genome shotgun (WGS) entry which is preliminary data.</text>
</comment>
<reference evidence="2 3" key="1">
    <citation type="submission" date="2016-11" db="EMBL/GenBank/DDBJ databases">
        <title>Paenibacillus species isolates.</title>
        <authorList>
            <person name="Beno S.M."/>
        </authorList>
    </citation>
    <scope>NUCLEOTIDE SEQUENCE [LARGE SCALE GENOMIC DNA]</scope>
    <source>
        <strain evidence="2 3">FSL H7-0433</strain>
    </source>
</reference>
<evidence type="ECO:0000313" key="3">
    <source>
        <dbReference type="Proteomes" id="UP000187158"/>
    </source>
</evidence>
<evidence type="ECO:0000313" key="2">
    <source>
        <dbReference type="EMBL" id="OMC85907.1"/>
    </source>
</evidence>
<sequence>LTKLPLPVATPLKLSDTADLNYSILRYFPYQRTPAQLLTRNAPDMPLLLNNSVSGVRKHAPKAKYTPIASSESEGLAA</sequence>
<dbReference type="RefSeq" id="WP_218641523.1">
    <property type="nucleotide sequence ID" value="NZ_MPVP01000859.1"/>
</dbReference>
<dbReference type="EMBL" id="MPVP01000859">
    <property type="protein sequence ID" value="OMC85907.1"/>
    <property type="molecule type" value="Genomic_DNA"/>
</dbReference>
<protein>
    <submittedName>
        <fullName evidence="2">Uncharacterized protein</fullName>
    </submittedName>
</protein>
<keyword evidence="3" id="KW-1185">Reference proteome</keyword>
<dbReference type="Proteomes" id="UP000187158">
    <property type="component" value="Unassembled WGS sequence"/>
</dbReference>
<organism evidence="2 3">
    <name type="scientific">Paenibacillus odorifer</name>
    <dbReference type="NCBI Taxonomy" id="189426"/>
    <lineage>
        <taxon>Bacteria</taxon>
        <taxon>Bacillati</taxon>
        <taxon>Bacillota</taxon>
        <taxon>Bacilli</taxon>
        <taxon>Bacillales</taxon>
        <taxon>Paenibacillaceae</taxon>
        <taxon>Paenibacillus</taxon>
    </lineage>
</organism>
<gene>
    <name evidence="2" type="ORF">BSO21_35235</name>
</gene>
<accession>A0ABX3GBG5</accession>
<name>A0ABX3GBG5_9BACL</name>